<dbReference type="PANTHER" id="PTHR46077">
    <property type="entry name" value="E3 UBIQUITIN-PROTEIN LIGASE TOPORS"/>
    <property type="match status" value="1"/>
</dbReference>
<keyword evidence="5 15" id="KW-0863">Zinc-finger</keyword>
<evidence type="ECO:0000313" key="19">
    <source>
        <dbReference type="Proteomes" id="UP000821866"/>
    </source>
</evidence>
<dbReference type="Gene3D" id="3.30.40.10">
    <property type="entry name" value="Zinc/RING finger domain, C3HC4 (zinc finger)"/>
    <property type="match status" value="1"/>
</dbReference>
<dbReference type="GO" id="GO:0000209">
    <property type="term" value="P:protein polyubiquitination"/>
    <property type="evidence" value="ECO:0007669"/>
    <property type="project" value="TreeGrafter"/>
</dbReference>
<dbReference type="Pfam" id="PF00097">
    <property type="entry name" value="zf-C3HC4"/>
    <property type="match status" value="1"/>
</dbReference>
<dbReference type="SUPFAM" id="SSF57850">
    <property type="entry name" value="RING/U-box"/>
    <property type="match status" value="1"/>
</dbReference>
<evidence type="ECO:0000256" key="9">
    <source>
        <dbReference type="ARBA" id="ARBA00023163"/>
    </source>
</evidence>
<evidence type="ECO:0000256" key="8">
    <source>
        <dbReference type="ARBA" id="ARBA00023015"/>
    </source>
</evidence>
<keyword evidence="9" id="KW-0804">Transcription</keyword>
<reference evidence="18" key="2">
    <citation type="submission" date="2021-09" db="EMBL/GenBank/DDBJ databases">
        <authorList>
            <person name="Jia N."/>
            <person name="Wang J."/>
            <person name="Shi W."/>
            <person name="Du L."/>
            <person name="Sun Y."/>
            <person name="Zhan W."/>
            <person name="Jiang J."/>
            <person name="Wang Q."/>
            <person name="Zhang B."/>
            <person name="Ji P."/>
            <person name="Sakyi L.B."/>
            <person name="Cui X."/>
            <person name="Yuan T."/>
            <person name="Jiang B."/>
            <person name="Yang W."/>
            <person name="Lam T.T.-Y."/>
            <person name="Chang Q."/>
            <person name="Ding S."/>
            <person name="Wang X."/>
            <person name="Zhu J."/>
            <person name="Ruan X."/>
            <person name="Zhao L."/>
            <person name="Wei J."/>
            <person name="Que T."/>
            <person name="Du C."/>
            <person name="Cheng J."/>
            <person name="Dai P."/>
            <person name="Han X."/>
            <person name="Huang E."/>
            <person name="Gao Y."/>
            <person name="Liu J."/>
            <person name="Shao H."/>
            <person name="Ye R."/>
            <person name="Li L."/>
            <person name="Wei W."/>
            <person name="Wang X."/>
            <person name="Wang C."/>
            <person name="Huo Q."/>
            <person name="Li W."/>
            <person name="Guo W."/>
            <person name="Chen H."/>
            <person name="Chen S."/>
            <person name="Zhou L."/>
            <person name="Zhou L."/>
            <person name="Ni X."/>
            <person name="Tian J."/>
            <person name="Zhou Y."/>
            <person name="Sheng Y."/>
            <person name="Liu T."/>
            <person name="Pan Y."/>
            <person name="Xia L."/>
            <person name="Li J."/>
            <person name="Zhao F."/>
            <person name="Cao W."/>
        </authorList>
    </citation>
    <scope>NUCLEOTIDE SEQUENCE</scope>
    <source>
        <strain evidence="18">Rmic-2018</strain>
        <tissue evidence="18">Larvae</tissue>
    </source>
</reference>
<dbReference type="GO" id="GO:0061630">
    <property type="term" value="F:ubiquitin protein ligase activity"/>
    <property type="evidence" value="ECO:0007669"/>
    <property type="project" value="UniProtKB-EC"/>
</dbReference>
<comment type="caution">
    <text evidence="18">The sequence shown here is derived from an EMBL/GenBank/DDBJ whole genome shotgun (WGS) entry which is preliminary data.</text>
</comment>
<dbReference type="SMART" id="SM00184">
    <property type="entry name" value="RING"/>
    <property type="match status" value="1"/>
</dbReference>
<keyword evidence="19" id="KW-1185">Reference proteome</keyword>
<dbReference type="InterPro" id="IPR013083">
    <property type="entry name" value="Znf_RING/FYVE/PHD"/>
</dbReference>
<comment type="catalytic activity">
    <reaction evidence="1">
        <text>S-ubiquitinyl-[E2 ubiquitin-conjugating enzyme]-L-cysteine + [acceptor protein]-L-lysine = [E2 ubiquitin-conjugating enzyme]-L-cysteine + N(6)-ubiquitinyl-[acceptor protein]-L-lysine.</text>
        <dbReference type="EC" id="2.3.2.27"/>
    </reaction>
</comment>
<evidence type="ECO:0000256" key="4">
    <source>
        <dbReference type="ARBA" id="ARBA00022723"/>
    </source>
</evidence>
<dbReference type="EC" id="2.3.2.27" evidence="2"/>
<evidence type="ECO:0000259" key="17">
    <source>
        <dbReference type="PROSITE" id="PS50089"/>
    </source>
</evidence>
<evidence type="ECO:0000256" key="1">
    <source>
        <dbReference type="ARBA" id="ARBA00000900"/>
    </source>
</evidence>
<dbReference type="InterPro" id="IPR017907">
    <property type="entry name" value="Znf_RING_CS"/>
</dbReference>
<dbReference type="VEuPathDB" id="VectorBase:LOC119181415"/>
<evidence type="ECO:0000256" key="3">
    <source>
        <dbReference type="ARBA" id="ARBA00022679"/>
    </source>
</evidence>
<reference evidence="18" key="1">
    <citation type="journal article" date="2020" name="Cell">
        <title>Large-Scale Comparative Analyses of Tick Genomes Elucidate Their Genetic Diversity and Vector Capacities.</title>
        <authorList>
            <consortium name="Tick Genome and Microbiome Consortium (TIGMIC)"/>
            <person name="Jia N."/>
            <person name="Wang J."/>
            <person name="Shi W."/>
            <person name="Du L."/>
            <person name="Sun Y."/>
            <person name="Zhan W."/>
            <person name="Jiang J.F."/>
            <person name="Wang Q."/>
            <person name="Zhang B."/>
            <person name="Ji P."/>
            <person name="Bell-Sakyi L."/>
            <person name="Cui X.M."/>
            <person name="Yuan T.T."/>
            <person name="Jiang B.G."/>
            <person name="Yang W.F."/>
            <person name="Lam T.T."/>
            <person name="Chang Q.C."/>
            <person name="Ding S.J."/>
            <person name="Wang X.J."/>
            <person name="Zhu J.G."/>
            <person name="Ruan X.D."/>
            <person name="Zhao L."/>
            <person name="Wei J.T."/>
            <person name="Ye R.Z."/>
            <person name="Que T.C."/>
            <person name="Du C.H."/>
            <person name="Zhou Y.H."/>
            <person name="Cheng J.X."/>
            <person name="Dai P.F."/>
            <person name="Guo W.B."/>
            <person name="Han X.H."/>
            <person name="Huang E.J."/>
            <person name="Li L.F."/>
            <person name="Wei W."/>
            <person name="Gao Y.C."/>
            <person name="Liu J.Z."/>
            <person name="Shao H.Z."/>
            <person name="Wang X."/>
            <person name="Wang C.C."/>
            <person name="Yang T.C."/>
            <person name="Huo Q.B."/>
            <person name="Li W."/>
            <person name="Chen H.Y."/>
            <person name="Chen S.E."/>
            <person name="Zhou L.G."/>
            <person name="Ni X.B."/>
            <person name="Tian J.H."/>
            <person name="Sheng Y."/>
            <person name="Liu T."/>
            <person name="Pan Y.S."/>
            <person name="Xia L.Y."/>
            <person name="Li J."/>
            <person name="Zhao F."/>
            <person name="Cao W.C."/>
        </authorList>
    </citation>
    <scope>NUCLEOTIDE SEQUENCE</scope>
    <source>
        <strain evidence="18">Rmic-2018</strain>
    </source>
</reference>
<evidence type="ECO:0000256" key="2">
    <source>
        <dbReference type="ARBA" id="ARBA00012483"/>
    </source>
</evidence>
<evidence type="ECO:0000256" key="11">
    <source>
        <dbReference type="ARBA" id="ARBA00076856"/>
    </source>
</evidence>
<evidence type="ECO:0000256" key="6">
    <source>
        <dbReference type="ARBA" id="ARBA00022786"/>
    </source>
</evidence>
<feature type="domain" description="RING-type" evidence="17">
    <location>
        <begin position="58"/>
        <end position="97"/>
    </location>
</feature>
<dbReference type="GO" id="GO:0008270">
    <property type="term" value="F:zinc ion binding"/>
    <property type="evidence" value="ECO:0007669"/>
    <property type="project" value="UniProtKB-KW"/>
</dbReference>
<dbReference type="InterPro" id="IPR018957">
    <property type="entry name" value="Znf_C3HC4_RING-type"/>
</dbReference>
<keyword evidence="4" id="KW-0479">Metal-binding</keyword>
<evidence type="ECO:0000313" key="18">
    <source>
        <dbReference type="EMBL" id="KAH8035740.1"/>
    </source>
</evidence>
<dbReference type="PANTHER" id="PTHR46077:SF1">
    <property type="entry name" value="TOP1 BINDING ARGININE_SERINE RICH PROTEIN, E3 UBIQUITIN LIGASE"/>
    <property type="match status" value="1"/>
</dbReference>
<organism evidence="18 19">
    <name type="scientific">Rhipicephalus microplus</name>
    <name type="common">Cattle tick</name>
    <name type="synonym">Boophilus microplus</name>
    <dbReference type="NCBI Taxonomy" id="6941"/>
    <lineage>
        <taxon>Eukaryota</taxon>
        <taxon>Metazoa</taxon>
        <taxon>Ecdysozoa</taxon>
        <taxon>Arthropoda</taxon>
        <taxon>Chelicerata</taxon>
        <taxon>Arachnida</taxon>
        <taxon>Acari</taxon>
        <taxon>Parasitiformes</taxon>
        <taxon>Ixodida</taxon>
        <taxon>Ixodoidea</taxon>
        <taxon>Ixodidae</taxon>
        <taxon>Rhipicephalinae</taxon>
        <taxon>Rhipicephalus</taxon>
        <taxon>Boophilus</taxon>
    </lineage>
</organism>
<evidence type="ECO:0000256" key="7">
    <source>
        <dbReference type="ARBA" id="ARBA00022833"/>
    </source>
</evidence>
<dbReference type="AlphaFoldDB" id="A0A9J6ENQ9"/>
<evidence type="ECO:0000256" key="15">
    <source>
        <dbReference type="PROSITE-ProRule" id="PRU00175"/>
    </source>
</evidence>
<dbReference type="CDD" id="cd16574">
    <property type="entry name" value="RING-HC_Topors"/>
    <property type="match status" value="1"/>
</dbReference>
<accession>A0A9J6ENQ9</accession>
<dbReference type="GO" id="GO:0006513">
    <property type="term" value="P:protein monoubiquitination"/>
    <property type="evidence" value="ECO:0007669"/>
    <property type="project" value="TreeGrafter"/>
</dbReference>
<evidence type="ECO:0000256" key="16">
    <source>
        <dbReference type="SAM" id="MobiDB-lite"/>
    </source>
</evidence>
<dbReference type="InterPro" id="IPR058746">
    <property type="entry name" value="Znf_RING-type_Topors"/>
</dbReference>
<keyword evidence="6" id="KW-0833">Ubl conjugation pathway</keyword>
<name>A0A9J6ENQ9_RHIMP</name>
<proteinExistence type="predicted"/>
<keyword evidence="8" id="KW-0805">Transcription regulation</keyword>
<dbReference type="EMBL" id="JABSTU010000003">
    <property type="protein sequence ID" value="KAH8035740.1"/>
    <property type="molecule type" value="Genomic_DNA"/>
</dbReference>
<sequence>MASREVAMPSARTSAAGAAASDAPTVKPEAAKGNSDAPPSQPPLTKSPERPTSPEQSCAICLGPPENKSFTDSCFHTFCFSCLLEWSKVKAECPLCKQRFKSIVHNVRSFEDYDQYFVHDSSQTAAAVAMAAASSQTSALGSALLLAHHLVYSPMLLAFRSTRRPRPRPRQRSNLHRTSRIPRSGGRRTRPLSKLQTSSPETRRLHTRSRCHASSLDSGKHTLLPVARVVTPQVEILFSCFVSTDKTFTDYPAESLRALALTSVFS</sequence>
<keyword evidence="3" id="KW-0808">Transferase</keyword>
<dbReference type="Proteomes" id="UP000821866">
    <property type="component" value="Chromosome 11"/>
</dbReference>
<evidence type="ECO:0000256" key="13">
    <source>
        <dbReference type="ARBA" id="ARBA00079040"/>
    </source>
</evidence>
<evidence type="ECO:0000256" key="10">
    <source>
        <dbReference type="ARBA" id="ARBA00071236"/>
    </source>
</evidence>
<dbReference type="FunFam" id="3.30.40.10:FF:000136">
    <property type="entry name" value="E3 ubiquitin-protein ligase Topors"/>
    <property type="match status" value="1"/>
</dbReference>
<dbReference type="InterPro" id="IPR001841">
    <property type="entry name" value="Znf_RING"/>
</dbReference>
<protein>
    <recommendedName>
        <fullName evidence="10">E3 ubiquitin-protein ligase Topors</fullName>
        <ecNumber evidence="2">2.3.2.27</ecNumber>
    </recommendedName>
    <alternativeName>
        <fullName evidence="11">RING-type E3 ubiquitin transferase Topors</fullName>
    </alternativeName>
    <alternativeName>
        <fullName evidence="13">SUMO1-protein E3 ligase Topors</fullName>
    </alternativeName>
    <alternativeName>
        <fullName evidence="12">Topoisomerase I-binding RING finger protein</fullName>
    </alternativeName>
    <alternativeName>
        <fullName evidence="14">Topoisomerase I-binding arginine/serine-rich protein</fullName>
    </alternativeName>
</protein>
<feature type="compositionally biased region" description="Low complexity" evidence="16">
    <location>
        <begin position="7"/>
        <end position="23"/>
    </location>
</feature>
<gene>
    <name evidence="18" type="ORF">HPB51_008107</name>
</gene>
<feature type="region of interest" description="Disordered" evidence="16">
    <location>
        <begin position="162"/>
        <end position="212"/>
    </location>
</feature>
<evidence type="ECO:0000256" key="5">
    <source>
        <dbReference type="ARBA" id="ARBA00022771"/>
    </source>
</evidence>
<evidence type="ECO:0000256" key="12">
    <source>
        <dbReference type="ARBA" id="ARBA00076940"/>
    </source>
</evidence>
<dbReference type="PROSITE" id="PS00518">
    <property type="entry name" value="ZF_RING_1"/>
    <property type="match status" value="1"/>
</dbReference>
<dbReference type="PROSITE" id="PS50089">
    <property type="entry name" value="ZF_RING_2"/>
    <property type="match status" value="1"/>
</dbReference>
<feature type="compositionally biased region" description="Basic residues" evidence="16">
    <location>
        <begin position="162"/>
        <end position="191"/>
    </location>
</feature>
<evidence type="ECO:0000256" key="14">
    <source>
        <dbReference type="ARBA" id="ARBA00079184"/>
    </source>
</evidence>
<keyword evidence="7" id="KW-0862">Zinc</keyword>
<feature type="region of interest" description="Disordered" evidence="16">
    <location>
        <begin position="1"/>
        <end position="51"/>
    </location>
</feature>